<dbReference type="PANTHER" id="PTHR38104:SF1">
    <property type="entry name" value="ANTI-SIGMA-E FACTOR RSEA"/>
    <property type="match status" value="1"/>
</dbReference>
<name>A0AA90NJH9_9GAMM</name>
<sequence>MSGKVSTCSAKDRLCESLSAVLDGEATELELRRVLDGIVNDRGLRETSFRYQRTGDTIRGEINQFSDVDLSGRVMAAIGADDKSETFHNKSSRVMCEEGVSASVKRSRWRRYVASGSVAASVVLAVVMSFRSYNEQSNEESLVDSGSTEFLDMLSEPAQVGSSYYGVTGILASYNSQQKENLSSEQVVRIGSVADRAARSRFWVYALQHVEMSAMTTGQGVLPFARLTGVDVE</sequence>
<gene>
    <name evidence="2" type="ORF">QS748_00075</name>
</gene>
<dbReference type="Pfam" id="PF03872">
    <property type="entry name" value="RseA_N"/>
    <property type="match status" value="1"/>
</dbReference>
<dbReference type="InterPro" id="IPR052383">
    <property type="entry name" value="Anti-sigma-E_RseA-like"/>
</dbReference>
<dbReference type="EMBL" id="JASXSV010000001">
    <property type="protein sequence ID" value="MDP0587680.1"/>
    <property type="molecule type" value="Genomic_DNA"/>
</dbReference>
<dbReference type="InterPro" id="IPR005572">
    <property type="entry name" value="Anti-sigma_E_RseA_N"/>
</dbReference>
<evidence type="ECO:0000313" key="3">
    <source>
        <dbReference type="Proteomes" id="UP001178148"/>
    </source>
</evidence>
<protein>
    <submittedName>
        <fullName evidence="2">Sigma-E factor negative regulatory protein</fullName>
    </submittedName>
</protein>
<keyword evidence="3" id="KW-1185">Reference proteome</keyword>
<dbReference type="SUPFAM" id="SSF89069">
    <property type="entry name" value="N-terminal, cytoplasmic domain of anti-sigmaE factor RseA"/>
    <property type="match status" value="1"/>
</dbReference>
<dbReference type="CDD" id="cd16328">
    <property type="entry name" value="RseA_N"/>
    <property type="match status" value="1"/>
</dbReference>
<organism evidence="2 3">
    <name type="scientific">Candidatus Endonucleibacter bathymodioli</name>
    <dbReference type="NCBI Taxonomy" id="539814"/>
    <lineage>
        <taxon>Bacteria</taxon>
        <taxon>Pseudomonadati</taxon>
        <taxon>Pseudomonadota</taxon>
        <taxon>Gammaproteobacteria</taxon>
        <taxon>Oceanospirillales</taxon>
        <taxon>Endozoicomonadaceae</taxon>
        <taxon>Candidatus Endonucleibacter</taxon>
    </lineage>
</organism>
<dbReference type="PANTHER" id="PTHR38104">
    <property type="match status" value="1"/>
</dbReference>
<dbReference type="Gene3D" id="1.10.10.880">
    <property type="entry name" value="Anti sigma-E protein RseA, N-terminal domain"/>
    <property type="match status" value="1"/>
</dbReference>
<proteinExistence type="predicted"/>
<evidence type="ECO:0000313" key="2">
    <source>
        <dbReference type="EMBL" id="MDP0587680.1"/>
    </source>
</evidence>
<comment type="caution">
    <text evidence="2">The sequence shown here is derived from an EMBL/GenBank/DDBJ whole genome shotgun (WGS) entry which is preliminary data.</text>
</comment>
<feature type="domain" description="Anti sigma-E protein RseA N-terminal" evidence="1">
    <location>
        <begin position="16"/>
        <end position="87"/>
    </location>
</feature>
<evidence type="ECO:0000259" key="1">
    <source>
        <dbReference type="Pfam" id="PF03872"/>
    </source>
</evidence>
<dbReference type="AlphaFoldDB" id="A0AA90NJH9"/>
<accession>A0AA90NJH9</accession>
<dbReference type="GO" id="GO:0016989">
    <property type="term" value="F:sigma factor antagonist activity"/>
    <property type="evidence" value="ECO:0007669"/>
    <property type="project" value="InterPro"/>
</dbReference>
<reference evidence="2 3" key="1">
    <citation type="journal article" date="2023" name="bioRxiv">
        <title>An intranuclear bacterial parasite of deep-sea mussels expresses apoptosis inhibitors acquired from its host.</title>
        <authorList>
            <person name="Gonzalez Porras M.A."/>
            <person name="Assie A."/>
            <person name="Tietjen M."/>
            <person name="Violette M."/>
            <person name="Kleiner M."/>
            <person name="Gruber-Vodicka H."/>
            <person name="Dubilier N."/>
            <person name="Leisch N."/>
        </authorList>
    </citation>
    <scope>NUCLEOTIDE SEQUENCE [LARGE SCALE GENOMIC DNA]</scope>
    <source>
        <strain evidence="2">IAP13</strain>
    </source>
</reference>
<dbReference type="InterPro" id="IPR036147">
    <property type="entry name" value="Anti-sigma_E_RseA_N_sf"/>
</dbReference>
<dbReference type="Proteomes" id="UP001178148">
    <property type="component" value="Unassembled WGS sequence"/>
</dbReference>